<reference evidence="1 2" key="2">
    <citation type="journal article" date="2022" name="Mol. Ecol. Resour.">
        <title>The genomes of chicory, endive, great burdock and yacon provide insights into Asteraceae paleo-polyploidization history and plant inulin production.</title>
        <authorList>
            <person name="Fan W."/>
            <person name="Wang S."/>
            <person name="Wang H."/>
            <person name="Wang A."/>
            <person name="Jiang F."/>
            <person name="Liu H."/>
            <person name="Zhao H."/>
            <person name="Xu D."/>
            <person name="Zhang Y."/>
        </authorList>
    </citation>
    <scope>NUCLEOTIDE SEQUENCE [LARGE SCALE GENOMIC DNA]</scope>
    <source>
        <strain evidence="2">cv. Yunnan</strain>
        <tissue evidence="1">Leaves</tissue>
    </source>
</reference>
<protein>
    <submittedName>
        <fullName evidence="1">Uncharacterized protein</fullName>
    </submittedName>
</protein>
<accession>A0ACB8Y0B3</accession>
<evidence type="ECO:0000313" key="1">
    <source>
        <dbReference type="EMBL" id="KAI3677190.1"/>
    </source>
</evidence>
<name>A0ACB8Y0B3_9ASTR</name>
<gene>
    <name evidence="1" type="ORF">L1987_86812</name>
</gene>
<dbReference type="Proteomes" id="UP001056120">
    <property type="component" value="Linkage Group LG29"/>
</dbReference>
<dbReference type="EMBL" id="CM042046">
    <property type="protein sequence ID" value="KAI3677190.1"/>
    <property type="molecule type" value="Genomic_DNA"/>
</dbReference>
<sequence length="442" mass="51068">MNQIRLRLERALNLQHKHEQSTSAVEGTTSNHLKGKSLDHLRLQLSDIESATDDNWVAKIADFGLSKLQSATQQGSTVVTNNIAGTEVYLDPEYLKTGVNDTFPKLMEANEIISMLNGGVNQESLDTFSKIAYQCLAETQSERPIMEAIIRELEKALNFQINKGHLHISLKAIKLGTQNFTNWVANRLKKALEFQEDYEIWGPKLPIDYEEIIRVSNTPEIYKKKLKKDLYNMFSKGILLQDGKVWFWLGKNGERNEMISAKRFSYKNHLLRKWRSIPESRFPKAEHEEIQKLKDIQQVLKSKSKADKFRFSPSNMKVKKDHMTWYSLSRIKRKKDEMLSATNVVYNSSSVAILSRFSGAIEFLPRQPKRDFIDDEKDLHFKMMIINNIIMMNLIPKSTKASTIGHEVTRYARMLESCGVKATYARKDEDVEERALMDIENL</sequence>
<evidence type="ECO:0000313" key="2">
    <source>
        <dbReference type="Proteomes" id="UP001056120"/>
    </source>
</evidence>
<proteinExistence type="predicted"/>
<organism evidence="1 2">
    <name type="scientific">Smallanthus sonchifolius</name>
    <dbReference type="NCBI Taxonomy" id="185202"/>
    <lineage>
        <taxon>Eukaryota</taxon>
        <taxon>Viridiplantae</taxon>
        <taxon>Streptophyta</taxon>
        <taxon>Embryophyta</taxon>
        <taxon>Tracheophyta</taxon>
        <taxon>Spermatophyta</taxon>
        <taxon>Magnoliopsida</taxon>
        <taxon>eudicotyledons</taxon>
        <taxon>Gunneridae</taxon>
        <taxon>Pentapetalae</taxon>
        <taxon>asterids</taxon>
        <taxon>campanulids</taxon>
        <taxon>Asterales</taxon>
        <taxon>Asteraceae</taxon>
        <taxon>Asteroideae</taxon>
        <taxon>Heliantheae alliance</taxon>
        <taxon>Millerieae</taxon>
        <taxon>Smallanthus</taxon>
    </lineage>
</organism>
<keyword evidence="2" id="KW-1185">Reference proteome</keyword>
<comment type="caution">
    <text evidence="1">The sequence shown here is derived from an EMBL/GenBank/DDBJ whole genome shotgun (WGS) entry which is preliminary data.</text>
</comment>
<reference evidence="2" key="1">
    <citation type="journal article" date="2022" name="Mol. Ecol. Resour.">
        <title>The genomes of chicory, endive, great burdock and yacon provide insights into Asteraceae palaeo-polyploidization history and plant inulin production.</title>
        <authorList>
            <person name="Fan W."/>
            <person name="Wang S."/>
            <person name="Wang H."/>
            <person name="Wang A."/>
            <person name="Jiang F."/>
            <person name="Liu H."/>
            <person name="Zhao H."/>
            <person name="Xu D."/>
            <person name="Zhang Y."/>
        </authorList>
    </citation>
    <scope>NUCLEOTIDE SEQUENCE [LARGE SCALE GENOMIC DNA]</scope>
    <source>
        <strain evidence="2">cv. Yunnan</strain>
    </source>
</reference>